<dbReference type="EMBL" id="JAANOU010000001">
    <property type="protein sequence ID" value="NIH80203.1"/>
    <property type="molecule type" value="Genomic_DNA"/>
</dbReference>
<dbReference type="Pfam" id="PF01740">
    <property type="entry name" value="STAS"/>
    <property type="match status" value="1"/>
</dbReference>
<evidence type="ECO:0000256" key="2">
    <source>
        <dbReference type="RuleBase" id="RU003749"/>
    </source>
</evidence>
<feature type="domain" description="STAS" evidence="4">
    <location>
        <begin position="41"/>
        <end position="137"/>
    </location>
</feature>
<keyword evidence="6" id="KW-1185">Reference proteome</keyword>
<dbReference type="PANTHER" id="PTHR33495">
    <property type="entry name" value="ANTI-SIGMA FACTOR ANTAGONIST TM_1081-RELATED-RELATED"/>
    <property type="match status" value="1"/>
</dbReference>
<dbReference type="InterPro" id="IPR002645">
    <property type="entry name" value="STAS_dom"/>
</dbReference>
<dbReference type="Gene3D" id="3.30.750.24">
    <property type="entry name" value="STAS domain"/>
    <property type="match status" value="1"/>
</dbReference>
<dbReference type="PANTHER" id="PTHR33495:SF2">
    <property type="entry name" value="ANTI-SIGMA FACTOR ANTAGONIST TM_1081-RELATED"/>
    <property type="match status" value="1"/>
</dbReference>
<name>A0ABX0SUH0_9PSEU</name>
<evidence type="ECO:0000313" key="6">
    <source>
        <dbReference type="Proteomes" id="UP000754495"/>
    </source>
</evidence>
<comment type="similarity">
    <text evidence="1 2">Belongs to the anti-sigma-factor antagonist family.</text>
</comment>
<feature type="compositionally biased region" description="Polar residues" evidence="3">
    <location>
        <begin position="1"/>
        <end position="11"/>
    </location>
</feature>
<comment type="caution">
    <text evidence="5">The sequence shown here is derived from an EMBL/GenBank/DDBJ whole genome shotgun (WGS) entry which is preliminary data.</text>
</comment>
<dbReference type="NCBIfam" id="TIGR00377">
    <property type="entry name" value="ant_ant_sig"/>
    <property type="match status" value="1"/>
</dbReference>
<gene>
    <name evidence="5" type="ORF">FHX46_002733</name>
</gene>
<reference evidence="5 6" key="1">
    <citation type="submission" date="2020-03" db="EMBL/GenBank/DDBJ databases">
        <title>Sequencing the genomes of 1000 actinobacteria strains.</title>
        <authorList>
            <person name="Klenk H.-P."/>
        </authorList>
    </citation>
    <scope>NUCLEOTIDE SEQUENCE [LARGE SCALE GENOMIC DNA]</scope>
    <source>
        <strain evidence="5 6">DSM 45668</strain>
    </source>
</reference>
<evidence type="ECO:0000259" key="4">
    <source>
        <dbReference type="PROSITE" id="PS50801"/>
    </source>
</evidence>
<dbReference type="Proteomes" id="UP000754495">
    <property type="component" value="Unassembled WGS sequence"/>
</dbReference>
<dbReference type="RefSeq" id="WP_167114059.1">
    <property type="nucleotide sequence ID" value="NZ_JAANOU010000001.1"/>
</dbReference>
<evidence type="ECO:0000256" key="3">
    <source>
        <dbReference type="SAM" id="MobiDB-lite"/>
    </source>
</evidence>
<sequence length="137" mass="14156">MTHPARNSTGAASRAAQHGPQVPAPRAAPGALRLQVFWPVPGVAVLKVAGDIDAATAAPLNRALEELTAHRPRVAVVDLSGVDFLGSTGLAALAHAGERADVRVVAPTRRTARPFSITGLDQLLPVYASRDEALSAC</sequence>
<dbReference type="SUPFAM" id="SSF52091">
    <property type="entry name" value="SpoIIaa-like"/>
    <property type="match status" value="1"/>
</dbReference>
<evidence type="ECO:0000313" key="5">
    <source>
        <dbReference type="EMBL" id="NIH80203.1"/>
    </source>
</evidence>
<proteinExistence type="inferred from homology"/>
<dbReference type="CDD" id="cd07043">
    <property type="entry name" value="STAS_anti-anti-sigma_factors"/>
    <property type="match status" value="1"/>
</dbReference>
<dbReference type="InterPro" id="IPR003658">
    <property type="entry name" value="Anti-sigma_ant"/>
</dbReference>
<dbReference type="PROSITE" id="PS50801">
    <property type="entry name" value="STAS"/>
    <property type="match status" value="1"/>
</dbReference>
<feature type="region of interest" description="Disordered" evidence="3">
    <location>
        <begin position="1"/>
        <end position="25"/>
    </location>
</feature>
<evidence type="ECO:0000256" key="1">
    <source>
        <dbReference type="ARBA" id="ARBA00009013"/>
    </source>
</evidence>
<protein>
    <recommendedName>
        <fullName evidence="2">Anti-sigma factor antagonist</fullName>
    </recommendedName>
</protein>
<accession>A0ABX0SUH0</accession>
<organism evidence="5 6">
    <name type="scientific">Amycolatopsis viridis</name>
    <dbReference type="NCBI Taxonomy" id="185678"/>
    <lineage>
        <taxon>Bacteria</taxon>
        <taxon>Bacillati</taxon>
        <taxon>Actinomycetota</taxon>
        <taxon>Actinomycetes</taxon>
        <taxon>Pseudonocardiales</taxon>
        <taxon>Pseudonocardiaceae</taxon>
        <taxon>Amycolatopsis</taxon>
    </lineage>
</organism>
<dbReference type="InterPro" id="IPR036513">
    <property type="entry name" value="STAS_dom_sf"/>
</dbReference>